<dbReference type="EMBL" id="OC324805">
    <property type="protein sequence ID" value="CAD7414565.1"/>
    <property type="molecule type" value="Genomic_DNA"/>
</dbReference>
<gene>
    <name evidence="3" type="ORF">TCEB3V08_LOCUS12144</name>
</gene>
<feature type="compositionally biased region" description="Polar residues" evidence="2">
    <location>
        <begin position="1"/>
        <end position="11"/>
    </location>
</feature>
<keyword evidence="1" id="KW-0175">Coiled coil</keyword>
<reference evidence="3" key="1">
    <citation type="submission" date="2020-11" db="EMBL/GenBank/DDBJ databases">
        <authorList>
            <person name="Tran Van P."/>
        </authorList>
    </citation>
    <scope>NUCLEOTIDE SEQUENCE</scope>
</reference>
<sequence length="181" mass="20345">MHTNGDTNQTVKEVPSKETDARLGTNNDVIDNNMIVNDSLLSLNPKMLSQLEAASETCSDLNVGDPLLNLSPELLAQLKVASEKQKALDIKHQARKRLAQATLRTNEMKAGLVREQHRLIMAELQARLEQAQTQAERNKEVHELELEYLKQQVSLSKLQNKFLAEKLNLLKTKTQHPDGFG</sequence>
<evidence type="ECO:0000256" key="1">
    <source>
        <dbReference type="SAM" id="Coils"/>
    </source>
</evidence>
<evidence type="ECO:0000256" key="2">
    <source>
        <dbReference type="SAM" id="MobiDB-lite"/>
    </source>
</evidence>
<accession>A0A7R9DGY9</accession>
<proteinExistence type="predicted"/>
<feature type="region of interest" description="Disordered" evidence="2">
    <location>
        <begin position="1"/>
        <end position="25"/>
    </location>
</feature>
<dbReference type="AlphaFoldDB" id="A0A7R9DGY9"/>
<evidence type="ECO:0000313" key="3">
    <source>
        <dbReference type="EMBL" id="CAD7414565.1"/>
    </source>
</evidence>
<feature type="coiled-coil region" evidence="1">
    <location>
        <begin position="114"/>
        <end position="161"/>
    </location>
</feature>
<protein>
    <submittedName>
        <fullName evidence="3">Uncharacterized protein</fullName>
    </submittedName>
</protein>
<organism evidence="3">
    <name type="scientific">Timema cristinae</name>
    <name type="common">Walking stick</name>
    <dbReference type="NCBI Taxonomy" id="61476"/>
    <lineage>
        <taxon>Eukaryota</taxon>
        <taxon>Metazoa</taxon>
        <taxon>Ecdysozoa</taxon>
        <taxon>Arthropoda</taxon>
        <taxon>Hexapoda</taxon>
        <taxon>Insecta</taxon>
        <taxon>Pterygota</taxon>
        <taxon>Neoptera</taxon>
        <taxon>Polyneoptera</taxon>
        <taxon>Phasmatodea</taxon>
        <taxon>Timematodea</taxon>
        <taxon>Timematoidea</taxon>
        <taxon>Timematidae</taxon>
        <taxon>Timema</taxon>
    </lineage>
</organism>
<name>A0A7R9DGY9_TIMCR</name>